<sequence>MHYTNPVISGFHPDPSICRVGEDYYLVTSSFEYYPGVPLFHSKDLVNWEQLGHVLTRTEQLDLRNARSSGGIYAPTIRYYDGLYYMTTTNVSGGGNFYVYTDDPRGEWSDPIYVDQHGIDPDLFFDEDGSVYYTTSNDAFGQGAYQSRIDLKTGKRLSDVTLIWRGTGGQYPEAPHLYRIGEWYYLMMAEGGTEYGHMVTMARSKRPDGPFESCPHNPILTHRSLLKSIHATGHADLVEAADGSWWAVFLGIRPAGYPNYHHLGRETFLAPVTWTEDGWPIIGNNGTVDEQMEVDNLCAQQVKVGSVRDDFDATYLASYWSFLRGNDQANRSLTEKSGCLTLFGSASTLNELGVPAFVGRRQQHFECRARVHLTFVPERTGDEAGITAYMNEQFHYEIAIMQTQSGRKLIFRRRIGSMWKVENEMPWSDDSVILTVQAHKTHYEFGFASREEESEVPFGRGETRFLSTEAAGGFTGVFIAMYATGNGTRSETPAHFDWFDYEVTE</sequence>
<comment type="caution">
    <text evidence="6">The sequence shown here is derived from an EMBL/GenBank/DDBJ whole genome shotgun (WGS) entry which is preliminary data.</text>
</comment>
<keyword evidence="7" id="KW-1185">Reference proteome</keyword>
<keyword evidence="3 4" id="KW-0326">Glycosidase</keyword>
<evidence type="ECO:0000256" key="4">
    <source>
        <dbReference type="RuleBase" id="RU361187"/>
    </source>
</evidence>
<organism evidence="6 7">
    <name type="scientific">Paenibacillus terricola</name>
    <dbReference type="NCBI Taxonomy" id="2763503"/>
    <lineage>
        <taxon>Bacteria</taxon>
        <taxon>Bacillati</taxon>
        <taxon>Bacillota</taxon>
        <taxon>Bacilli</taxon>
        <taxon>Bacillales</taxon>
        <taxon>Paenibacillaceae</taxon>
        <taxon>Paenibacillus</taxon>
    </lineage>
</organism>
<dbReference type="RefSeq" id="WP_191206605.1">
    <property type="nucleotide sequence ID" value="NZ_JACXZA010000008.1"/>
</dbReference>
<evidence type="ECO:0000259" key="5">
    <source>
        <dbReference type="Pfam" id="PF17851"/>
    </source>
</evidence>
<dbReference type="EMBL" id="JACXZA010000008">
    <property type="protein sequence ID" value="MBD3922308.1"/>
    <property type="molecule type" value="Genomic_DNA"/>
</dbReference>
<dbReference type="Proteomes" id="UP000609346">
    <property type="component" value="Unassembled WGS sequence"/>
</dbReference>
<reference evidence="6 7" key="1">
    <citation type="submission" date="2020-09" db="EMBL/GenBank/DDBJ databases">
        <title>Paenibacillus sp. strain PR3 16S rRNA gene Genome sequencing and assembly.</title>
        <authorList>
            <person name="Kim J."/>
        </authorList>
    </citation>
    <scope>NUCLEOTIDE SEQUENCE [LARGE SCALE GENOMIC DNA]</scope>
    <source>
        <strain evidence="6 7">PR3</strain>
    </source>
</reference>
<dbReference type="Pfam" id="PF17851">
    <property type="entry name" value="GH43_C2"/>
    <property type="match status" value="1"/>
</dbReference>
<feature type="domain" description="Beta-xylosidase C-terminal Concanavalin A-like" evidence="5">
    <location>
        <begin position="308"/>
        <end position="502"/>
    </location>
</feature>
<gene>
    <name evidence="6" type="ORF">H8B09_26370</name>
</gene>
<dbReference type="CDD" id="cd18617">
    <property type="entry name" value="GH43_XynB-like"/>
    <property type="match status" value="1"/>
</dbReference>
<dbReference type="Gene3D" id="2.115.10.20">
    <property type="entry name" value="Glycosyl hydrolase domain, family 43"/>
    <property type="match status" value="1"/>
</dbReference>
<dbReference type="InterPro" id="IPR041542">
    <property type="entry name" value="GH43_C2"/>
</dbReference>
<comment type="similarity">
    <text evidence="1 4">Belongs to the glycosyl hydrolase 43 family.</text>
</comment>
<dbReference type="GO" id="GO:0016787">
    <property type="term" value="F:hydrolase activity"/>
    <property type="evidence" value="ECO:0007669"/>
    <property type="project" value="UniProtKB-KW"/>
</dbReference>
<evidence type="ECO:0000313" key="7">
    <source>
        <dbReference type="Proteomes" id="UP000609346"/>
    </source>
</evidence>
<keyword evidence="2 4" id="KW-0378">Hydrolase</keyword>
<dbReference type="InterPro" id="IPR013320">
    <property type="entry name" value="ConA-like_dom_sf"/>
</dbReference>
<dbReference type="SUPFAM" id="SSF49899">
    <property type="entry name" value="Concanavalin A-like lectins/glucanases"/>
    <property type="match status" value="1"/>
</dbReference>
<evidence type="ECO:0000256" key="2">
    <source>
        <dbReference type="ARBA" id="ARBA00022801"/>
    </source>
</evidence>
<dbReference type="SUPFAM" id="SSF75005">
    <property type="entry name" value="Arabinanase/levansucrase/invertase"/>
    <property type="match status" value="1"/>
</dbReference>
<name>A0ABR8N2D0_9BACL</name>
<dbReference type="Gene3D" id="2.60.120.200">
    <property type="match status" value="1"/>
</dbReference>
<evidence type="ECO:0000313" key="6">
    <source>
        <dbReference type="EMBL" id="MBD3922308.1"/>
    </source>
</evidence>
<dbReference type="InterPro" id="IPR051795">
    <property type="entry name" value="Glycosyl_Hydrlase_43"/>
</dbReference>
<dbReference type="InterPro" id="IPR023296">
    <property type="entry name" value="Glyco_hydro_beta-prop_sf"/>
</dbReference>
<protein>
    <submittedName>
        <fullName evidence="6">Glycoside hydrolase family 43 protein</fullName>
    </submittedName>
</protein>
<dbReference type="PANTHER" id="PTHR42812:SF12">
    <property type="entry name" value="BETA-XYLOSIDASE-RELATED"/>
    <property type="match status" value="1"/>
</dbReference>
<proteinExistence type="inferred from homology"/>
<evidence type="ECO:0000256" key="3">
    <source>
        <dbReference type="ARBA" id="ARBA00023295"/>
    </source>
</evidence>
<evidence type="ECO:0000256" key="1">
    <source>
        <dbReference type="ARBA" id="ARBA00009865"/>
    </source>
</evidence>
<dbReference type="InterPro" id="IPR006710">
    <property type="entry name" value="Glyco_hydro_43"/>
</dbReference>
<accession>A0ABR8N2D0</accession>
<dbReference type="Pfam" id="PF04616">
    <property type="entry name" value="Glyco_hydro_43"/>
    <property type="match status" value="1"/>
</dbReference>
<dbReference type="PANTHER" id="PTHR42812">
    <property type="entry name" value="BETA-XYLOSIDASE"/>
    <property type="match status" value="1"/>
</dbReference>